<dbReference type="EMBL" id="JAABOQ010000002">
    <property type="protein sequence ID" value="NER16486.1"/>
    <property type="molecule type" value="Genomic_DNA"/>
</dbReference>
<dbReference type="GO" id="GO:0008379">
    <property type="term" value="F:thioredoxin peroxidase activity"/>
    <property type="evidence" value="ECO:0007669"/>
    <property type="project" value="TreeGrafter"/>
</dbReference>
<evidence type="ECO:0000256" key="7">
    <source>
        <dbReference type="ARBA" id="ARBA00023157"/>
    </source>
</evidence>
<dbReference type="FunFam" id="3.40.30.10:FF:000007">
    <property type="entry name" value="Thioredoxin-dependent thiol peroxidase"/>
    <property type="match status" value="1"/>
</dbReference>
<comment type="catalytic activity">
    <reaction evidence="12">
        <text>a hydroperoxide + [thioredoxin]-dithiol = an alcohol + [thioredoxin]-disulfide + H2O</text>
        <dbReference type="Rhea" id="RHEA:62620"/>
        <dbReference type="Rhea" id="RHEA-COMP:10698"/>
        <dbReference type="Rhea" id="RHEA-COMP:10700"/>
        <dbReference type="ChEBI" id="CHEBI:15377"/>
        <dbReference type="ChEBI" id="CHEBI:29950"/>
        <dbReference type="ChEBI" id="CHEBI:30879"/>
        <dbReference type="ChEBI" id="CHEBI:35924"/>
        <dbReference type="ChEBI" id="CHEBI:50058"/>
        <dbReference type="EC" id="1.11.1.24"/>
    </reaction>
</comment>
<feature type="active site" description="Cysteine sulfenic acid (-SOH) intermediate; for peroxidase activity" evidence="13">
    <location>
        <position position="46"/>
    </location>
</feature>
<keyword evidence="4 15" id="KW-0575">Peroxidase</keyword>
<evidence type="ECO:0000256" key="9">
    <source>
        <dbReference type="ARBA" id="ARBA00032824"/>
    </source>
</evidence>
<dbReference type="InterPro" id="IPR024706">
    <property type="entry name" value="Peroxiredoxin_AhpC-typ"/>
</dbReference>
<proteinExistence type="inferred from homology"/>
<dbReference type="Proteomes" id="UP000474296">
    <property type="component" value="Unassembled WGS sequence"/>
</dbReference>
<dbReference type="InterPro" id="IPR000866">
    <property type="entry name" value="AhpC/TSA"/>
</dbReference>
<dbReference type="PANTHER" id="PTHR42801">
    <property type="entry name" value="THIOREDOXIN-DEPENDENT PEROXIDE REDUCTASE"/>
    <property type="match status" value="1"/>
</dbReference>
<dbReference type="CDD" id="cd03017">
    <property type="entry name" value="PRX_BCP"/>
    <property type="match status" value="1"/>
</dbReference>
<dbReference type="GO" id="GO:0034599">
    <property type="term" value="P:cellular response to oxidative stress"/>
    <property type="evidence" value="ECO:0007669"/>
    <property type="project" value="TreeGrafter"/>
</dbReference>
<keyword evidence="5" id="KW-0049">Antioxidant</keyword>
<dbReference type="InterPro" id="IPR050924">
    <property type="entry name" value="Peroxiredoxin_BCP/PrxQ"/>
</dbReference>
<dbReference type="PIRSF" id="PIRSF000239">
    <property type="entry name" value="AHPC"/>
    <property type="match status" value="1"/>
</dbReference>
<dbReference type="EC" id="1.11.1.24" evidence="3"/>
<evidence type="ECO:0000256" key="5">
    <source>
        <dbReference type="ARBA" id="ARBA00022862"/>
    </source>
</evidence>
<dbReference type="GO" id="GO:0045454">
    <property type="term" value="P:cell redox homeostasis"/>
    <property type="evidence" value="ECO:0007669"/>
    <property type="project" value="TreeGrafter"/>
</dbReference>
<organism evidence="15 16">
    <name type="scientific">Spongiivirga citrea</name>
    <dbReference type="NCBI Taxonomy" id="1481457"/>
    <lineage>
        <taxon>Bacteria</taxon>
        <taxon>Pseudomonadati</taxon>
        <taxon>Bacteroidota</taxon>
        <taxon>Flavobacteriia</taxon>
        <taxon>Flavobacteriales</taxon>
        <taxon>Flavobacteriaceae</taxon>
        <taxon>Spongiivirga</taxon>
    </lineage>
</organism>
<dbReference type="Gene3D" id="3.40.30.10">
    <property type="entry name" value="Glutaredoxin"/>
    <property type="match status" value="1"/>
</dbReference>
<keyword evidence="7" id="KW-1015">Disulfide bond</keyword>
<name>A0A6M0CF76_9FLAO</name>
<dbReference type="NCBIfam" id="NF006960">
    <property type="entry name" value="PRK09437.1"/>
    <property type="match status" value="1"/>
</dbReference>
<dbReference type="GO" id="GO:0005737">
    <property type="term" value="C:cytoplasm"/>
    <property type="evidence" value="ECO:0007669"/>
    <property type="project" value="TreeGrafter"/>
</dbReference>
<evidence type="ECO:0000256" key="2">
    <source>
        <dbReference type="ARBA" id="ARBA00011245"/>
    </source>
</evidence>
<evidence type="ECO:0000256" key="12">
    <source>
        <dbReference type="ARBA" id="ARBA00049091"/>
    </source>
</evidence>
<comment type="caution">
    <text evidence="15">The sequence shown here is derived from an EMBL/GenBank/DDBJ whole genome shotgun (WGS) entry which is preliminary data.</text>
</comment>
<evidence type="ECO:0000256" key="11">
    <source>
        <dbReference type="ARBA" id="ARBA00042639"/>
    </source>
</evidence>
<protein>
    <recommendedName>
        <fullName evidence="3">thioredoxin-dependent peroxiredoxin</fullName>
        <ecNumber evidence="3">1.11.1.24</ecNumber>
    </recommendedName>
    <alternativeName>
        <fullName evidence="9">Thioredoxin peroxidase</fullName>
    </alternativeName>
    <alternativeName>
        <fullName evidence="11">Thioredoxin-dependent peroxiredoxin Bcp</fullName>
    </alternativeName>
</protein>
<sequence>MNTLSVGDKVPNFTSFDQDGNSVSLSDFAGKKLVVFFYPRANTPTCTVEACNIRDNYKELTDAGYSILGVSDDSQKKQTNFRNKFEFQYPLLADTDRNVIEAFGVWGPKKFMGREFDGLHRTTFVINEEGVVEKVIDKVKAKEHTSQILA</sequence>
<keyword evidence="8" id="KW-0676">Redox-active center</keyword>
<keyword evidence="16" id="KW-1185">Reference proteome</keyword>
<evidence type="ECO:0000313" key="16">
    <source>
        <dbReference type="Proteomes" id="UP000474296"/>
    </source>
</evidence>
<feature type="domain" description="Thioredoxin" evidence="14">
    <location>
        <begin position="4"/>
        <end position="150"/>
    </location>
</feature>
<reference evidence="15 16" key="1">
    <citation type="submission" date="2020-01" db="EMBL/GenBank/DDBJ databases">
        <title>Spongiivirga citrea KCTC 32990T.</title>
        <authorList>
            <person name="Wang G."/>
        </authorList>
    </citation>
    <scope>NUCLEOTIDE SEQUENCE [LARGE SCALE GENOMIC DNA]</scope>
    <source>
        <strain evidence="15 16">KCTC 32990</strain>
    </source>
</reference>
<comment type="function">
    <text evidence="1">Thiol-specific peroxidase that catalyzes the reduction of hydrogen peroxide and organic hydroperoxides to water and alcohols, respectively. Plays a role in cell protection against oxidative stress by detoxifying peroxides and as sensor of hydrogen peroxide-mediated signaling events.</text>
</comment>
<dbReference type="InterPro" id="IPR013766">
    <property type="entry name" value="Thioredoxin_domain"/>
</dbReference>
<comment type="subunit">
    <text evidence="2">Monomer.</text>
</comment>
<keyword evidence="6 15" id="KW-0560">Oxidoreductase</keyword>
<evidence type="ECO:0000256" key="13">
    <source>
        <dbReference type="PIRSR" id="PIRSR000239-1"/>
    </source>
</evidence>
<evidence type="ECO:0000256" key="3">
    <source>
        <dbReference type="ARBA" id="ARBA00013017"/>
    </source>
</evidence>
<gene>
    <name evidence="15" type="ORF">GWK10_04650</name>
</gene>
<dbReference type="SUPFAM" id="SSF52833">
    <property type="entry name" value="Thioredoxin-like"/>
    <property type="match status" value="1"/>
</dbReference>
<dbReference type="AlphaFoldDB" id="A0A6M0CF76"/>
<dbReference type="Pfam" id="PF00578">
    <property type="entry name" value="AhpC-TSA"/>
    <property type="match status" value="1"/>
</dbReference>
<evidence type="ECO:0000313" key="15">
    <source>
        <dbReference type="EMBL" id="NER16486.1"/>
    </source>
</evidence>
<dbReference type="InterPro" id="IPR036249">
    <property type="entry name" value="Thioredoxin-like_sf"/>
</dbReference>
<accession>A0A6M0CF76</accession>
<evidence type="ECO:0000256" key="6">
    <source>
        <dbReference type="ARBA" id="ARBA00023002"/>
    </source>
</evidence>
<dbReference type="PANTHER" id="PTHR42801:SF4">
    <property type="entry name" value="AHPC_TSA FAMILY PROTEIN"/>
    <property type="match status" value="1"/>
</dbReference>
<dbReference type="RefSeq" id="WP_164029758.1">
    <property type="nucleotide sequence ID" value="NZ_JAABOQ010000002.1"/>
</dbReference>
<evidence type="ECO:0000259" key="14">
    <source>
        <dbReference type="PROSITE" id="PS51352"/>
    </source>
</evidence>
<comment type="similarity">
    <text evidence="10">Belongs to the peroxiredoxin family. BCP/PrxQ subfamily.</text>
</comment>
<evidence type="ECO:0000256" key="10">
    <source>
        <dbReference type="ARBA" id="ARBA00038489"/>
    </source>
</evidence>
<evidence type="ECO:0000256" key="4">
    <source>
        <dbReference type="ARBA" id="ARBA00022559"/>
    </source>
</evidence>
<evidence type="ECO:0000256" key="1">
    <source>
        <dbReference type="ARBA" id="ARBA00003330"/>
    </source>
</evidence>
<dbReference type="PROSITE" id="PS51352">
    <property type="entry name" value="THIOREDOXIN_2"/>
    <property type="match status" value="1"/>
</dbReference>
<evidence type="ECO:0000256" key="8">
    <source>
        <dbReference type="ARBA" id="ARBA00023284"/>
    </source>
</evidence>